<gene>
    <name evidence="11" type="primary">fliJ</name>
    <name evidence="11" type="ORF">DOK76_07805</name>
</gene>
<evidence type="ECO:0000256" key="3">
    <source>
        <dbReference type="ARBA" id="ARBA00020392"/>
    </source>
</evidence>
<evidence type="ECO:0000256" key="5">
    <source>
        <dbReference type="ARBA" id="ARBA00022475"/>
    </source>
</evidence>
<evidence type="ECO:0000256" key="8">
    <source>
        <dbReference type="ARBA" id="ARBA00022927"/>
    </source>
</evidence>
<accession>A0ABS3HTD3</accession>
<keyword evidence="10" id="KW-1006">Bacterial flagellum protein export</keyword>
<evidence type="ECO:0000256" key="10">
    <source>
        <dbReference type="ARBA" id="ARBA00023225"/>
    </source>
</evidence>
<keyword evidence="9" id="KW-0472">Membrane</keyword>
<protein>
    <recommendedName>
        <fullName evidence="3">Flagellar FliJ protein</fullName>
    </recommendedName>
</protein>
<evidence type="ECO:0000256" key="1">
    <source>
        <dbReference type="ARBA" id="ARBA00004413"/>
    </source>
</evidence>
<evidence type="ECO:0000313" key="12">
    <source>
        <dbReference type="Proteomes" id="UP000664857"/>
    </source>
</evidence>
<evidence type="ECO:0000256" key="4">
    <source>
        <dbReference type="ARBA" id="ARBA00022448"/>
    </source>
</evidence>
<keyword evidence="8" id="KW-0653">Protein transport</keyword>
<dbReference type="Proteomes" id="UP000664857">
    <property type="component" value="Unassembled WGS sequence"/>
</dbReference>
<evidence type="ECO:0000256" key="7">
    <source>
        <dbReference type="ARBA" id="ARBA00022795"/>
    </source>
</evidence>
<keyword evidence="7" id="KW-1005">Bacterial flagellum biogenesis</keyword>
<comment type="similarity">
    <text evidence="2">Belongs to the FliJ family.</text>
</comment>
<dbReference type="RefSeq" id="WP_206966481.1">
    <property type="nucleotide sequence ID" value="NZ_JAFLVX010000018.1"/>
</dbReference>
<keyword evidence="11" id="KW-0966">Cell projection</keyword>
<keyword evidence="11" id="KW-0969">Cilium</keyword>
<dbReference type="EMBL" id="JAFLVX010000018">
    <property type="protein sequence ID" value="MBO0476970.1"/>
    <property type="molecule type" value="Genomic_DNA"/>
</dbReference>
<keyword evidence="4" id="KW-0813">Transport</keyword>
<dbReference type="InterPro" id="IPR053716">
    <property type="entry name" value="Flag_assembly_chemotaxis_eff"/>
</dbReference>
<comment type="caution">
    <text evidence="11">The sequence shown here is derived from an EMBL/GenBank/DDBJ whole genome shotgun (WGS) entry which is preliminary data.</text>
</comment>
<name>A0ABS3HTD3_9ENTE</name>
<keyword evidence="5" id="KW-1003">Cell membrane</keyword>
<proteinExistence type="inferred from homology"/>
<evidence type="ECO:0000256" key="9">
    <source>
        <dbReference type="ARBA" id="ARBA00023136"/>
    </source>
</evidence>
<dbReference type="NCBIfam" id="TIGR02473">
    <property type="entry name" value="flagell_FliJ"/>
    <property type="match status" value="1"/>
</dbReference>
<evidence type="ECO:0000256" key="2">
    <source>
        <dbReference type="ARBA" id="ARBA00010004"/>
    </source>
</evidence>
<keyword evidence="11" id="KW-0282">Flagellum</keyword>
<keyword evidence="12" id="KW-1185">Reference proteome</keyword>
<dbReference type="Pfam" id="PF02050">
    <property type="entry name" value="FliJ"/>
    <property type="match status" value="1"/>
</dbReference>
<evidence type="ECO:0000256" key="6">
    <source>
        <dbReference type="ARBA" id="ARBA00022500"/>
    </source>
</evidence>
<reference evidence="11 12" key="1">
    <citation type="submission" date="2021-03" db="EMBL/GenBank/DDBJ databases">
        <title>Enterococcal diversity collection.</title>
        <authorList>
            <person name="Gilmore M.S."/>
            <person name="Schwartzman J."/>
            <person name="Van Tyne D."/>
            <person name="Martin M."/>
            <person name="Earl A.M."/>
            <person name="Manson A.L."/>
            <person name="Straub T."/>
            <person name="Salamzade R."/>
            <person name="Saavedra J."/>
            <person name="Lebreton F."/>
            <person name="Prichula J."/>
            <person name="Schaufler K."/>
            <person name="Gaca A."/>
            <person name="Sgardioli B."/>
            <person name="Wagenaar J."/>
            <person name="Strong T."/>
        </authorList>
    </citation>
    <scope>NUCLEOTIDE SEQUENCE [LARGE SCALE GENOMIC DNA]</scope>
    <source>
        <strain evidence="11 12">DIV0080</strain>
    </source>
</reference>
<dbReference type="Gene3D" id="1.10.287.1700">
    <property type="match status" value="1"/>
</dbReference>
<sequence>MGAYKFSLENVLTWRESQEDEAKRGFLICQEAQRKQEEILDTIIAASEEIKHDAIGFDDINSLRQQYLYKNHLDSEIVKQQQTVSLYSNETEKMKEVFVDAQKERKIMDRLKEKHYDDYLFTMKAEEQKELDEMGTLRFGSTFI</sequence>
<organism evidence="11 12">
    <name type="scientific">Candidatus Vagococcus giribetii</name>
    <dbReference type="NCBI Taxonomy" id="2230876"/>
    <lineage>
        <taxon>Bacteria</taxon>
        <taxon>Bacillati</taxon>
        <taxon>Bacillota</taxon>
        <taxon>Bacilli</taxon>
        <taxon>Lactobacillales</taxon>
        <taxon>Enterococcaceae</taxon>
        <taxon>Vagococcus</taxon>
    </lineage>
</organism>
<evidence type="ECO:0000313" key="11">
    <source>
        <dbReference type="EMBL" id="MBO0476970.1"/>
    </source>
</evidence>
<dbReference type="InterPro" id="IPR012823">
    <property type="entry name" value="Flagell_FliJ"/>
</dbReference>
<comment type="subcellular location">
    <subcellularLocation>
        <location evidence="1">Cell membrane</location>
        <topology evidence="1">Peripheral membrane protein</topology>
        <orientation evidence="1">Cytoplasmic side</orientation>
    </subcellularLocation>
</comment>
<keyword evidence="6" id="KW-0145">Chemotaxis</keyword>